<feature type="region of interest" description="Disordered" evidence="1">
    <location>
        <begin position="142"/>
        <end position="171"/>
    </location>
</feature>
<dbReference type="Gramene" id="KOM38498">
    <property type="protein sequence ID" value="KOM38498"/>
    <property type="gene ID" value="LR48_Vigan03g188000"/>
</dbReference>
<sequence>MLATRLNDVRTLGLNRSTIRLIDVRQLGLDRSAFFIDVRPLAFGHARFQHSIVRPFGLTAVRQYSASSIQPASLITFVRSSSNRSVIHGLEQSSIRCSAVGLNDVRPLGLHPFASVVRRFTSQAFQHSFSRTLGLKRPTLSLPDVTVDGQPKTERSKGYTPSSSCSPKNTQNINRSTIHVHERSTGYTPSSCCSPKNTQNINRSTIHVHERSTGYTPSEHPEHQPLDNPCPRAFYGIHSLWKRKPSVLRDTLPLVVVRPRTPRTSTARQSMSTSVLRDTLPLVVVHPRTPRTSTARQSMSTSVLRDTLPLVVVRPRTPRTSTARQSMSTSVLRDTLPLVVVRPRTPRTSTARQSMYERSSSRPFGLKGVGPLVSTARPSMCTSVQAVGRSASKVFALWFQPLDHPCVRAFKQSVVRSQRCSPLVSTARQLMCTSVQAVGRSASLWFQPLDNSCVRAFKQLAVRHQRYSHFDLNRSAIHSHERSSIRSFDAINVVHSASMTFVRLASIIRSHMPLDLYRPWPQAFSSYDLRLYSLYRSAIPVLTFGLTHSRFFAVRLHIFSVLKTQPRGHPCFETFRPQRIQPPSNS</sequence>
<gene>
    <name evidence="2" type="ORF">LR48_Vigan03g188000</name>
</gene>
<protein>
    <submittedName>
        <fullName evidence="2">Uncharacterized protein</fullName>
    </submittedName>
</protein>
<organism evidence="2 3">
    <name type="scientific">Phaseolus angularis</name>
    <name type="common">Azuki bean</name>
    <name type="synonym">Vigna angularis</name>
    <dbReference type="NCBI Taxonomy" id="3914"/>
    <lineage>
        <taxon>Eukaryota</taxon>
        <taxon>Viridiplantae</taxon>
        <taxon>Streptophyta</taxon>
        <taxon>Embryophyta</taxon>
        <taxon>Tracheophyta</taxon>
        <taxon>Spermatophyta</taxon>
        <taxon>Magnoliopsida</taxon>
        <taxon>eudicotyledons</taxon>
        <taxon>Gunneridae</taxon>
        <taxon>Pentapetalae</taxon>
        <taxon>rosids</taxon>
        <taxon>fabids</taxon>
        <taxon>Fabales</taxon>
        <taxon>Fabaceae</taxon>
        <taxon>Papilionoideae</taxon>
        <taxon>50 kb inversion clade</taxon>
        <taxon>NPAAA clade</taxon>
        <taxon>indigoferoid/millettioid clade</taxon>
        <taxon>Phaseoleae</taxon>
        <taxon>Vigna</taxon>
    </lineage>
</organism>
<proteinExistence type="predicted"/>
<dbReference type="Proteomes" id="UP000053144">
    <property type="component" value="Chromosome 3"/>
</dbReference>
<evidence type="ECO:0000313" key="3">
    <source>
        <dbReference type="Proteomes" id="UP000053144"/>
    </source>
</evidence>
<reference evidence="3" key="1">
    <citation type="journal article" date="2015" name="Proc. Natl. Acad. Sci. U.S.A.">
        <title>Genome sequencing of adzuki bean (Vigna angularis) provides insight into high starch and low fat accumulation and domestication.</title>
        <authorList>
            <person name="Yang K."/>
            <person name="Tian Z."/>
            <person name="Chen C."/>
            <person name="Luo L."/>
            <person name="Zhao B."/>
            <person name="Wang Z."/>
            <person name="Yu L."/>
            <person name="Li Y."/>
            <person name="Sun Y."/>
            <person name="Li W."/>
            <person name="Chen Y."/>
            <person name="Li Y."/>
            <person name="Zhang Y."/>
            <person name="Ai D."/>
            <person name="Zhao J."/>
            <person name="Shang C."/>
            <person name="Ma Y."/>
            <person name="Wu B."/>
            <person name="Wang M."/>
            <person name="Gao L."/>
            <person name="Sun D."/>
            <person name="Zhang P."/>
            <person name="Guo F."/>
            <person name="Wang W."/>
            <person name="Li Y."/>
            <person name="Wang J."/>
            <person name="Varshney R.K."/>
            <person name="Wang J."/>
            <person name="Ling H.Q."/>
            <person name="Wan P."/>
        </authorList>
    </citation>
    <scope>NUCLEOTIDE SEQUENCE</scope>
    <source>
        <strain evidence="3">cv. Jingnong 6</strain>
    </source>
</reference>
<feature type="compositionally biased region" description="Polar residues" evidence="1">
    <location>
        <begin position="159"/>
        <end position="171"/>
    </location>
</feature>
<accession>A0A0L9U6S7</accession>
<dbReference type="EMBL" id="CM003373">
    <property type="protein sequence ID" value="KOM38498.1"/>
    <property type="molecule type" value="Genomic_DNA"/>
</dbReference>
<dbReference type="AlphaFoldDB" id="A0A0L9U6S7"/>
<evidence type="ECO:0000313" key="2">
    <source>
        <dbReference type="EMBL" id="KOM38498.1"/>
    </source>
</evidence>
<evidence type="ECO:0000256" key="1">
    <source>
        <dbReference type="SAM" id="MobiDB-lite"/>
    </source>
</evidence>
<name>A0A0L9U6S7_PHAAN</name>